<gene>
    <name evidence="1" type="ORF">ACFFTR_22830</name>
</gene>
<dbReference type="EMBL" id="JBHMCA010000043">
    <property type="protein sequence ID" value="MFB9445925.1"/>
    <property type="molecule type" value="Genomic_DNA"/>
</dbReference>
<reference evidence="1 2" key="1">
    <citation type="submission" date="2024-09" db="EMBL/GenBank/DDBJ databases">
        <authorList>
            <person name="Sun Q."/>
            <person name="Mori K."/>
        </authorList>
    </citation>
    <scope>NUCLEOTIDE SEQUENCE [LARGE SCALE GENOMIC DNA]</scope>
    <source>
        <strain evidence="1 2">JCM 3307</strain>
    </source>
</reference>
<accession>A0ABV5MAR1</accession>
<name>A0ABV5MAR1_9ACTN</name>
<sequence length="110" mass="11452">MAGWFPGLAGVICLLWDQDGMAPRTSEAGHARFDAKFGGALADELNGLLAGAHDASLGTPGPGGPTLAWRLDRLRDRRHIAVNLGTLHIDPGDTYRSCGTAAARFGAAGR</sequence>
<evidence type="ECO:0000313" key="1">
    <source>
        <dbReference type="EMBL" id="MFB9445925.1"/>
    </source>
</evidence>
<comment type="caution">
    <text evidence="1">The sequence shown here is derived from an EMBL/GenBank/DDBJ whole genome shotgun (WGS) entry which is preliminary data.</text>
</comment>
<dbReference type="RefSeq" id="WP_223093017.1">
    <property type="nucleotide sequence ID" value="NZ_CP061913.1"/>
</dbReference>
<keyword evidence="2" id="KW-1185">Reference proteome</keyword>
<protein>
    <submittedName>
        <fullName evidence="1">Uncharacterized protein</fullName>
    </submittedName>
</protein>
<dbReference type="Proteomes" id="UP001589608">
    <property type="component" value="Unassembled WGS sequence"/>
</dbReference>
<proteinExistence type="predicted"/>
<organism evidence="1 2">
    <name type="scientific">Dactylosporangium vinaceum</name>
    <dbReference type="NCBI Taxonomy" id="53362"/>
    <lineage>
        <taxon>Bacteria</taxon>
        <taxon>Bacillati</taxon>
        <taxon>Actinomycetota</taxon>
        <taxon>Actinomycetes</taxon>
        <taxon>Micromonosporales</taxon>
        <taxon>Micromonosporaceae</taxon>
        <taxon>Dactylosporangium</taxon>
    </lineage>
</organism>
<evidence type="ECO:0000313" key="2">
    <source>
        <dbReference type="Proteomes" id="UP001589608"/>
    </source>
</evidence>